<reference evidence="1 2" key="1">
    <citation type="journal article" date="2015" name="Proc. Natl. Acad. Sci. U.S.A.">
        <title>The resurrection genome of Boea hygrometrica: A blueprint for survival of dehydration.</title>
        <authorList>
            <person name="Xiao L."/>
            <person name="Yang G."/>
            <person name="Zhang L."/>
            <person name="Yang X."/>
            <person name="Zhao S."/>
            <person name="Ji Z."/>
            <person name="Zhou Q."/>
            <person name="Hu M."/>
            <person name="Wang Y."/>
            <person name="Chen M."/>
            <person name="Xu Y."/>
            <person name="Jin H."/>
            <person name="Xiao X."/>
            <person name="Hu G."/>
            <person name="Bao F."/>
            <person name="Hu Y."/>
            <person name="Wan P."/>
            <person name="Li L."/>
            <person name="Deng X."/>
            <person name="Kuang T."/>
            <person name="Xiang C."/>
            <person name="Zhu J.K."/>
            <person name="Oliver M.J."/>
            <person name="He Y."/>
        </authorList>
    </citation>
    <scope>NUCLEOTIDE SEQUENCE [LARGE SCALE GENOMIC DNA]</scope>
    <source>
        <strain evidence="2">cv. XS01</strain>
    </source>
</reference>
<name>A0A2Z7ADC3_9LAMI</name>
<accession>A0A2Z7ADC3</accession>
<keyword evidence="2" id="KW-1185">Reference proteome</keyword>
<proteinExistence type="predicted"/>
<protein>
    <submittedName>
        <fullName evidence="1">Uncharacterized protein</fullName>
    </submittedName>
</protein>
<gene>
    <name evidence="1" type="ORF">F511_34954</name>
</gene>
<dbReference type="EMBL" id="KV016311">
    <property type="protein sequence ID" value="KZV19725.1"/>
    <property type="molecule type" value="Genomic_DNA"/>
</dbReference>
<evidence type="ECO:0000313" key="2">
    <source>
        <dbReference type="Proteomes" id="UP000250235"/>
    </source>
</evidence>
<evidence type="ECO:0000313" key="1">
    <source>
        <dbReference type="EMBL" id="KZV19725.1"/>
    </source>
</evidence>
<sequence length="185" mass="20598">MHHHRPAACIVDQQRRYTRLSLMRQARGQREASARPARAFAHIAQPATCVGRQASRTDRPVVSQHRSASIQPSHRAASQFSRPARGLSRYECASSERNGARCGAAARSRSATMFWSSRSEIQCPRPDTKLLHQPALEGLTRSARTDSSRRIGRNEFLAKRAAAAAAWGSGRRRLFERREAAATQV</sequence>
<dbReference type="AlphaFoldDB" id="A0A2Z7ADC3"/>
<organism evidence="1 2">
    <name type="scientific">Dorcoceras hygrometricum</name>
    <dbReference type="NCBI Taxonomy" id="472368"/>
    <lineage>
        <taxon>Eukaryota</taxon>
        <taxon>Viridiplantae</taxon>
        <taxon>Streptophyta</taxon>
        <taxon>Embryophyta</taxon>
        <taxon>Tracheophyta</taxon>
        <taxon>Spermatophyta</taxon>
        <taxon>Magnoliopsida</taxon>
        <taxon>eudicotyledons</taxon>
        <taxon>Gunneridae</taxon>
        <taxon>Pentapetalae</taxon>
        <taxon>asterids</taxon>
        <taxon>lamiids</taxon>
        <taxon>Lamiales</taxon>
        <taxon>Gesneriaceae</taxon>
        <taxon>Didymocarpoideae</taxon>
        <taxon>Trichosporeae</taxon>
        <taxon>Loxocarpinae</taxon>
        <taxon>Dorcoceras</taxon>
    </lineage>
</organism>
<dbReference type="Proteomes" id="UP000250235">
    <property type="component" value="Unassembled WGS sequence"/>
</dbReference>